<comment type="caution">
    <text evidence="4">The sequence shown here is derived from an EMBL/GenBank/DDBJ whole genome shotgun (WGS) entry which is preliminary data.</text>
</comment>
<dbReference type="PANTHER" id="PTHR21105:SF0">
    <property type="entry name" value="GH16255P"/>
    <property type="match status" value="1"/>
</dbReference>
<dbReference type="PROSITE" id="PS50068">
    <property type="entry name" value="LDLRA_2"/>
    <property type="match status" value="1"/>
</dbReference>
<gene>
    <name evidence="4" type="ORF">GHT06_016901</name>
</gene>
<keyword evidence="1" id="KW-1015">Disulfide bond</keyword>
<name>A0AAD5KP68_9CRUS</name>
<protein>
    <submittedName>
        <fullName evidence="4">Uncharacterized protein</fullName>
    </submittedName>
</protein>
<dbReference type="EMBL" id="WJBH02000006">
    <property type="protein sequence ID" value="KAI9557104.1"/>
    <property type="molecule type" value="Genomic_DNA"/>
</dbReference>
<dbReference type="Gene3D" id="4.10.400.10">
    <property type="entry name" value="Low-density Lipoprotein Receptor"/>
    <property type="match status" value="1"/>
</dbReference>
<dbReference type="GO" id="GO:0043195">
    <property type="term" value="C:terminal bouton"/>
    <property type="evidence" value="ECO:0007669"/>
    <property type="project" value="TreeGrafter"/>
</dbReference>
<dbReference type="InterPro" id="IPR002172">
    <property type="entry name" value="LDrepeatLR_classA_rpt"/>
</dbReference>
<evidence type="ECO:0000313" key="5">
    <source>
        <dbReference type="Proteomes" id="UP000820818"/>
    </source>
</evidence>
<comment type="caution">
    <text evidence="2">Lacks conserved residue(s) required for the propagation of feature annotation.</text>
</comment>
<feature type="region of interest" description="Disordered" evidence="3">
    <location>
        <begin position="285"/>
        <end position="354"/>
    </location>
</feature>
<feature type="compositionally biased region" description="Basic and acidic residues" evidence="3">
    <location>
        <begin position="288"/>
        <end position="313"/>
    </location>
</feature>
<feature type="region of interest" description="Disordered" evidence="3">
    <location>
        <begin position="53"/>
        <end position="82"/>
    </location>
</feature>
<dbReference type="AlphaFoldDB" id="A0AAD5KP68"/>
<organism evidence="4 5">
    <name type="scientific">Daphnia sinensis</name>
    <dbReference type="NCBI Taxonomy" id="1820382"/>
    <lineage>
        <taxon>Eukaryota</taxon>
        <taxon>Metazoa</taxon>
        <taxon>Ecdysozoa</taxon>
        <taxon>Arthropoda</taxon>
        <taxon>Crustacea</taxon>
        <taxon>Branchiopoda</taxon>
        <taxon>Diplostraca</taxon>
        <taxon>Cladocera</taxon>
        <taxon>Anomopoda</taxon>
        <taxon>Daphniidae</taxon>
        <taxon>Daphnia</taxon>
        <taxon>Daphnia similis group</taxon>
    </lineage>
</organism>
<evidence type="ECO:0000313" key="4">
    <source>
        <dbReference type="EMBL" id="KAI9557104.1"/>
    </source>
</evidence>
<dbReference type="InterPro" id="IPR036055">
    <property type="entry name" value="LDL_receptor-like_sf"/>
</dbReference>
<proteinExistence type="predicted"/>
<dbReference type="GO" id="GO:0043410">
    <property type="term" value="P:positive regulation of MAPK cascade"/>
    <property type="evidence" value="ECO:0007669"/>
    <property type="project" value="TreeGrafter"/>
</dbReference>
<dbReference type="PANTHER" id="PTHR21105">
    <property type="entry name" value="GH16255P"/>
    <property type="match status" value="1"/>
</dbReference>
<evidence type="ECO:0000256" key="2">
    <source>
        <dbReference type="PROSITE-ProRule" id="PRU00124"/>
    </source>
</evidence>
<dbReference type="CDD" id="cd00112">
    <property type="entry name" value="LDLa"/>
    <property type="match status" value="1"/>
</dbReference>
<dbReference type="Proteomes" id="UP000820818">
    <property type="component" value="Linkage Group LG6"/>
</dbReference>
<sequence length="482" mass="52893">MPSACTTSMSRAGRPRHRVITRSSAALIGLLVLGLCEVGTVLVAKESAAAVPYNGRSRQLSDKAQQQGTWHHQEKDRLRPVRRNNQAGWIQAAEAERPTTLQDSSSLPSSSATWIEPFLRHQRDPVMSNRADDATSPDAAMDAVPPPAYWRELDSDEADGRSGVQQLNWHEAQLARLHGLGPAEIAALSSWQHKLRLHSLPNRLAAGWHYQPPSFLPKNVLPLYGGPKSTLHSQQVLTTLDDADAVNSLADKAANSHPFAHQFVHLANQSKADASENLLLLPLWPKRSSPDAKKSDREGTKNRSAANRKEKMEAGMGNVAPASGKGGKTKGSRKQQQQQQQHFQESPHRPVSGVGAVVGAAGSIQHEHNVRPSAASSSTPDVNRMNRNLATQFLLRSPRENRQYDVPIIECPPAEDGMERFACPTPDIVGRYRCIDDHVLCDGFIDCPGGEDEDGQACMFYKTMKAHLDLVADALLRWVRGR</sequence>
<keyword evidence="5" id="KW-1185">Reference proteome</keyword>
<evidence type="ECO:0000256" key="1">
    <source>
        <dbReference type="ARBA" id="ARBA00023157"/>
    </source>
</evidence>
<dbReference type="GO" id="GO:0030297">
    <property type="term" value="F:transmembrane receptor protein tyrosine kinase activator activity"/>
    <property type="evidence" value="ECO:0007669"/>
    <property type="project" value="TreeGrafter"/>
</dbReference>
<dbReference type="PROSITE" id="PS01209">
    <property type="entry name" value="LDLRA_1"/>
    <property type="match status" value="1"/>
</dbReference>
<dbReference type="SUPFAM" id="SSF57424">
    <property type="entry name" value="LDL receptor-like module"/>
    <property type="match status" value="1"/>
</dbReference>
<reference evidence="4 5" key="1">
    <citation type="submission" date="2022-05" db="EMBL/GenBank/DDBJ databases">
        <title>A multi-omics perspective on studying reproductive biology in Daphnia sinensis.</title>
        <authorList>
            <person name="Jia J."/>
        </authorList>
    </citation>
    <scope>NUCLEOTIDE SEQUENCE [LARGE SCALE GENOMIC DNA]</scope>
    <source>
        <strain evidence="4 5">WSL</strain>
    </source>
</reference>
<dbReference type="InterPro" id="IPR023415">
    <property type="entry name" value="LDLR_class-A_CS"/>
</dbReference>
<accession>A0AAD5KP68</accession>
<feature type="compositionally biased region" description="Polar residues" evidence="3">
    <location>
        <begin position="56"/>
        <end position="70"/>
    </location>
</feature>
<evidence type="ECO:0000256" key="3">
    <source>
        <dbReference type="SAM" id="MobiDB-lite"/>
    </source>
</evidence>